<keyword evidence="2" id="KW-1185">Reference proteome</keyword>
<organism evidence="1 2">
    <name type="scientific">Streptomyces aurantiogriseus</name>
    <dbReference type="NCBI Taxonomy" id="66870"/>
    <lineage>
        <taxon>Bacteria</taxon>
        <taxon>Bacillati</taxon>
        <taxon>Actinomycetota</taxon>
        <taxon>Actinomycetes</taxon>
        <taxon>Kitasatosporales</taxon>
        <taxon>Streptomycetaceae</taxon>
        <taxon>Streptomyces</taxon>
    </lineage>
</organism>
<accession>A0A918FIW5</accession>
<name>A0A918FIW5_9ACTN</name>
<reference evidence="1" key="2">
    <citation type="submission" date="2020-09" db="EMBL/GenBank/DDBJ databases">
        <authorList>
            <person name="Sun Q."/>
            <person name="Ohkuma M."/>
        </authorList>
    </citation>
    <scope>NUCLEOTIDE SEQUENCE</scope>
    <source>
        <strain evidence="1">JCM 4346</strain>
    </source>
</reference>
<gene>
    <name evidence="1" type="ORF">GCM10010251_67400</name>
</gene>
<evidence type="ECO:0000313" key="1">
    <source>
        <dbReference type="EMBL" id="GGR41270.1"/>
    </source>
</evidence>
<dbReference type="Proteomes" id="UP000658320">
    <property type="component" value="Unassembled WGS sequence"/>
</dbReference>
<proteinExistence type="predicted"/>
<sequence length="77" mass="7458">MTAQAVSEAGAFSSSGSFGTIGMTRVCISETTIPAKASTATITFGFGGEDAVVSAGRVGVSGMAGLRLSRQVGGSPG</sequence>
<dbReference type="EMBL" id="BMSX01000019">
    <property type="protein sequence ID" value="GGR41270.1"/>
    <property type="molecule type" value="Genomic_DNA"/>
</dbReference>
<reference evidence="1" key="1">
    <citation type="journal article" date="2014" name="Int. J. Syst. Evol. Microbiol.">
        <title>Complete genome sequence of Corynebacterium casei LMG S-19264T (=DSM 44701T), isolated from a smear-ripened cheese.</title>
        <authorList>
            <consortium name="US DOE Joint Genome Institute (JGI-PGF)"/>
            <person name="Walter F."/>
            <person name="Albersmeier A."/>
            <person name="Kalinowski J."/>
            <person name="Ruckert C."/>
        </authorList>
    </citation>
    <scope>NUCLEOTIDE SEQUENCE</scope>
    <source>
        <strain evidence="1">JCM 4346</strain>
    </source>
</reference>
<dbReference type="AlphaFoldDB" id="A0A918FIW5"/>
<protein>
    <submittedName>
        <fullName evidence="1">Uncharacterized protein</fullName>
    </submittedName>
</protein>
<comment type="caution">
    <text evidence="1">The sequence shown here is derived from an EMBL/GenBank/DDBJ whole genome shotgun (WGS) entry which is preliminary data.</text>
</comment>
<evidence type="ECO:0000313" key="2">
    <source>
        <dbReference type="Proteomes" id="UP000658320"/>
    </source>
</evidence>